<dbReference type="PANTHER" id="PTHR31470">
    <property type="entry name" value="CYSTEINE PROTEINASES SUPERFAMILY PROTEIN-RELATED-RELATED"/>
    <property type="match status" value="1"/>
</dbReference>
<dbReference type="InterPro" id="IPR003653">
    <property type="entry name" value="Peptidase_C48_C"/>
</dbReference>
<dbReference type="OrthoDB" id="1302742at2759"/>
<dbReference type="InterPro" id="IPR038765">
    <property type="entry name" value="Papain-like_cys_pep_sf"/>
</dbReference>
<accession>A0A2G2X1U4</accession>
<evidence type="ECO:0000256" key="3">
    <source>
        <dbReference type="ARBA" id="ARBA00022801"/>
    </source>
</evidence>
<keyword evidence="3" id="KW-0378">Hydrolase</keyword>
<name>A0A2G2X1U4_CAPBA</name>
<dbReference type="Gene3D" id="3.40.395.10">
    <property type="entry name" value="Adenoviral Proteinase, Chain A"/>
    <property type="match status" value="1"/>
</dbReference>
<dbReference type="Pfam" id="PF02902">
    <property type="entry name" value="Peptidase_C48"/>
    <property type="match status" value="1"/>
</dbReference>
<feature type="domain" description="Ubiquitin-like protease family profile" evidence="4">
    <location>
        <begin position="23"/>
        <end position="119"/>
    </location>
</feature>
<reference evidence="6" key="2">
    <citation type="journal article" date="2017" name="J. Anim. Genet.">
        <title>Multiple reference genome sequences of hot pepper reveal the massive evolution of plant disease resistance genes by retroduplication.</title>
        <authorList>
            <person name="Kim S."/>
            <person name="Park J."/>
            <person name="Yeom S.-I."/>
            <person name="Kim Y.-M."/>
            <person name="Seo E."/>
            <person name="Kim K.-T."/>
            <person name="Kim M.-S."/>
            <person name="Lee J.M."/>
            <person name="Cheong K."/>
            <person name="Shin H.-S."/>
            <person name="Kim S.-B."/>
            <person name="Han K."/>
            <person name="Lee J."/>
            <person name="Park M."/>
            <person name="Lee H.-A."/>
            <person name="Lee H.-Y."/>
            <person name="Lee Y."/>
            <person name="Oh S."/>
            <person name="Lee J.H."/>
            <person name="Choi E."/>
            <person name="Choi E."/>
            <person name="Lee S.E."/>
            <person name="Jeon J."/>
            <person name="Kim H."/>
            <person name="Choi G."/>
            <person name="Song H."/>
            <person name="Lee J."/>
            <person name="Lee S.-C."/>
            <person name="Kwon J.-K."/>
            <person name="Lee H.-Y."/>
            <person name="Koo N."/>
            <person name="Hong Y."/>
            <person name="Kim R.W."/>
            <person name="Kang W.-H."/>
            <person name="Huh J.H."/>
            <person name="Kang B.-C."/>
            <person name="Yang T.-J."/>
            <person name="Lee Y.-H."/>
            <person name="Bennetzen J.L."/>
            <person name="Choi D."/>
        </authorList>
    </citation>
    <scope>NUCLEOTIDE SEQUENCE [LARGE SCALE GENOMIC DNA]</scope>
    <source>
        <strain evidence="6">cv. PBC81</strain>
    </source>
</reference>
<organism evidence="5 6">
    <name type="scientific">Capsicum baccatum</name>
    <name type="common">Peruvian pepper</name>
    <dbReference type="NCBI Taxonomy" id="33114"/>
    <lineage>
        <taxon>Eukaryota</taxon>
        <taxon>Viridiplantae</taxon>
        <taxon>Streptophyta</taxon>
        <taxon>Embryophyta</taxon>
        <taxon>Tracheophyta</taxon>
        <taxon>Spermatophyta</taxon>
        <taxon>Magnoliopsida</taxon>
        <taxon>eudicotyledons</taxon>
        <taxon>Gunneridae</taxon>
        <taxon>Pentapetalae</taxon>
        <taxon>asterids</taxon>
        <taxon>lamiids</taxon>
        <taxon>Solanales</taxon>
        <taxon>Solanaceae</taxon>
        <taxon>Solanoideae</taxon>
        <taxon>Capsiceae</taxon>
        <taxon>Capsicum</taxon>
    </lineage>
</organism>
<evidence type="ECO:0000313" key="6">
    <source>
        <dbReference type="Proteomes" id="UP000224567"/>
    </source>
</evidence>
<evidence type="ECO:0000256" key="1">
    <source>
        <dbReference type="ARBA" id="ARBA00005234"/>
    </source>
</evidence>
<reference evidence="5 6" key="1">
    <citation type="journal article" date="2017" name="Genome Biol.">
        <title>New reference genome sequences of hot pepper reveal the massive evolution of plant disease-resistance genes by retroduplication.</title>
        <authorList>
            <person name="Kim S."/>
            <person name="Park J."/>
            <person name="Yeom S.I."/>
            <person name="Kim Y.M."/>
            <person name="Seo E."/>
            <person name="Kim K.T."/>
            <person name="Kim M.S."/>
            <person name="Lee J.M."/>
            <person name="Cheong K."/>
            <person name="Shin H.S."/>
            <person name="Kim S.B."/>
            <person name="Han K."/>
            <person name="Lee J."/>
            <person name="Park M."/>
            <person name="Lee H.A."/>
            <person name="Lee H.Y."/>
            <person name="Lee Y."/>
            <person name="Oh S."/>
            <person name="Lee J.H."/>
            <person name="Choi E."/>
            <person name="Choi E."/>
            <person name="Lee S.E."/>
            <person name="Jeon J."/>
            <person name="Kim H."/>
            <person name="Choi G."/>
            <person name="Song H."/>
            <person name="Lee J."/>
            <person name="Lee S.C."/>
            <person name="Kwon J.K."/>
            <person name="Lee H.Y."/>
            <person name="Koo N."/>
            <person name="Hong Y."/>
            <person name="Kim R.W."/>
            <person name="Kang W.H."/>
            <person name="Huh J.H."/>
            <person name="Kang B.C."/>
            <person name="Yang T.J."/>
            <person name="Lee Y.H."/>
            <person name="Bennetzen J.L."/>
            <person name="Choi D."/>
        </authorList>
    </citation>
    <scope>NUCLEOTIDE SEQUENCE [LARGE SCALE GENOMIC DNA]</scope>
    <source>
        <strain evidence="6">cv. PBC81</strain>
    </source>
</reference>
<evidence type="ECO:0000313" key="5">
    <source>
        <dbReference type="EMBL" id="PHT51411.1"/>
    </source>
</evidence>
<dbReference type="PANTHER" id="PTHR31470:SF40">
    <property type="entry name" value="UBIQUITIN-LIKE PROTEASE FAMILY PROFILE DOMAIN-CONTAINING PROTEIN"/>
    <property type="match status" value="1"/>
</dbReference>
<dbReference type="GO" id="GO:0006508">
    <property type="term" value="P:proteolysis"/>
    <property type="evidence" value="ECO:0007669"/>
    <property type="project" value="UniProtKB-KW"/>
</dbReference>
<dbReference type="Proteomes" id="UP000224567">
    <property type="component" value="Unassembled WGS sequence"/>
</dbReference>
<dbReference type="AlphaFoldDB" id="A0A2G2X1U4"/>
<comment type="similarity">
    <text evidence="1">Belongs to the peptidase C48 family.</text>
</comment>
<dbReference type="SUPFAM" id="SSF54001">
    <property type="entry name" value="Cysteine proteinases"/>
    <property type="match status" value="1"/>
</dbReference>
<protein>
    <recommendedName>
        <fullName evidence="4">Ubiquitin-like protease family profile domain-containing protein</fullName>
    </recommendedName>
</protein>
<keyword evidence="6" id="KW-1185">Reference proteome</keyword>
<dbReference type="GO" id="GO:0008234">
    <property type="term" value="F:cysteine-type peptidase activity"/>
    <property type="evidence" value="ECO:0007669"/>
    <property type="project" value="InterPro"/>
</dbReference>
<sequence>MNIIRSVMQVYYVDDPNLNAEGQESHLNEYINGFRMHAAVSWHTVNNIFIHVNIREKRHWVLAILSFPERCIFLYDSYESSGHYAVVLSEIDELAAIIPLYLKACNFYKNKDIDLHNHSRYKDKDLSDLFDVLFEDDLP</sequence>
<dbReference type="EMBL" id="MLFT02000004">
    <property type="protein sequence ID" value="PHT51411.1"/>
    <property type="molecule type" value="Genomic_DNA"/>
</dbReference>
<evidence type="ECO:0000259" key="4">
    <source>
        <dbReference type="Pfam" id="PF02902"/>
    </source>
</evidence>
<evidence type="ECO:0000256" key="2">
    <source>
        <dbReference type="ARBA" id="ARBA00022670"/>
    </source>
</evidence>
<comment type="caution">
    <text evidence="5">The sequence shown here is derived from an EMBL/GenBank/DDBJ whole genome shotgun (WGS) entry which is preliminary data.</text>
</comment>
<gene>
    <name evidence="5" type="ORF">CQW23_11158</name>
</gene>
<proteinExistence type="inferred from homology"/>
<keyword evidence="2" id="KW-0645">Protease</keyword>